<evidence type="ECO:0000256" key="2">
    <source>
        <dbReference type="SAM" id="MobiDB-lite"/>
    </source>
</evidence>
<keyword evidence="4" id="KW-1185">Reference proteome</keyword>
<feature type="region of interest" description="Disordered" evidence="2">
    <location>
        <begin position="1"/>
        <end position="42"/>
    </location>
</feature>
<evidence type="ECO:0000313" key="4">
    <source>
        <dbReference type="Proteomes" id="UP000007266"/>
    </source>
</evidence>
<reference evidence="3 4" key="1">
    <citation type="journal article" date="2008" name="Nature">
        <title>The genome of the model beetle and pest Tribolium castaneum.</title>
        <authorList>
            <consortium name="Tribolium Genome Sequencing Consortium"/>
            <person name="Richards S."/>
            <person name="Gibbs R.A."/>
            <person name="Weinstock G.M."/>
            <person name="Brown S.J."/>
            <person name="Denell R."/>
            <person name="Beeman R.W."/>
            <person name="Gibbs R."/>
            <person name="Beeman R.W."/>
            <person name="Brown S.J."/>
            <person name="Bucher G."/>
            <person name="Friedrich M."/>
            <person name="Grimmelikhuijzen C.J."/>
            <person name="Klingler M."/>
            <person name="Lorenzen M."/>
            <person name="Richards S."/>
            <person name="Roth S."/>
            <person name="Schroder R."/>
            <person name="Tautz D."/>
            <person name="Zdobnov E.M."/>
            <person name="Muzny D."/>
            <person name="Gibbs R.A."/>
            <person name="Weinstock G.M."/>
            <person name="Attaway T."/>
            <person name="Bell S."/>
            <person name="Buhay C.J."/>
            <person name="Chandrabose M.N."/>
            <person name="Chavez D."/>
            <person name="Clerk-Blankenburg K.P."/>
            <person name="Cree A."/>
            <person name="Dao M."/>
            <person name="Davis C."/>
            <person name="Chacko J."/>
            <person name="Dinh H."/>
            <person name="Dugan-Rocha S."/>
            <person name="Fowler G."/>
            <person name="Garner T.T."/>
            <person name="Garnes J."/>
            <person name="Gnirke A."/>
            <person name="Hawes A."/>
            <person name="Hernandez J."/>
            <person name="Hines S."/>
            <person name="Holder M."/>
            <person name="Hume J."/>
            <person name="Jhangiani S.N."/>
            <person name="Joshi V."/>
            <person name="Khan Z.M."/>
            <person name="Jackson L."/>
            <person name="Kovar C."/>
            <person name="Kowis A."/>
            <person name="Lee S."/>
            <person name="Lewis L.R."/>
            <person name="Margolis J."/>
            <person name="Morgan M."/>
            <person name="Nazareth L.V."/>
            <person name="Nguyen N."/>
            <person name="Okwuonu G."/>
            <person name="Parker D."/>
            <person name="Richards S."/>
            <person name="Ruiz S.J."/>
            <person name="Santibanez J."/>
            <person name="Savard J."/>
            <person name="Scherer S.E."/>
            <person name="Schneider B."/>
            <person name="Sodergren E."/>
            <person name="Tautz D."/>
            <person name="Vattahil S."/>
            <person name="Villasana D."/>
            <person name="White C.S."/>
            <person name="Wright R."/>
            <person name="Park Y."/>
            <person name="Beeman R.W."/>
            <person name="Lord J."/>
            <person name="Oppert B."/>
            <person name="Lorenzen M."/>
            <person name="Brown S."/>
            <person name="Wang L."/>
            <person name="Savard J."/>
            <person name="Tautz D."/>
            <person name="Richards S."/>
            <person name="Weinstock G."/>
            <person name="Gibbs R.A."/>
            <person name="Liu Y."/>
            <person name="Worley K."/>
            <person name="Weinstock G."/>
            <person name="Elsik C.G."/>
            <person name="Reese J.T."/>
            <person name="Elhaik E."/>
            <person name="Landan G."/>
            <person name="Graur D."/>
            <person name="Arensburger P."/>
            <person name="Atkinson P."/>
            <person name="Beeman R.W."/>
            <person name="Beidler J."/>
            <person name="Brown S.J."/>
            <person name="Demuth J.P."/>
            <person name="Drury D.W."/>
            <person name="Du Y.Z."/>
            <person name="Fujiwara H."/>
            <person name="Lorenzen M."/>
            <person name="Maselli V."/>
            <person name="Osanai M."/>
            <person name="Park Y."/>
            <person name="Robertson H.M."/>
            <person name="Tu Z."/>
            <person name="Wang J.J."/>
            <person name="Wang S."/>
            <person name="Richards S."/>
            <person name="Song H."/>
            <person name="Zhang L."/>
            <person name="Sodergren E."/>
            <person name="Werner D."/>
            <person name="Stanke M."/>
            <person name="Morgenstern B."/>
            <person name="Solovyev V."/>
            <person name="Kosarev P."/>
            <person name="Brown G."/>
            <person name="Chen H.C."/>
            <person name="Ermolaeva O."/>
            <person name="Hlavina W."/>
            <person name="Kapustin Y."/>
            <person name="Kiryutin B."/>
            <person name="Kitts P."/>
            <person name="Maglott D."/>
            <person name="Pruitt K."/>
            <person name="Sapojnikov V."/>
            <person name="Souvorov A."/>
            <person name="Mackey A.J."/>
            <person name="Waterhouse R.M."/>
            <person name="Wyder S."/>
            <person name="Zdobnov E.M."/>
            <person name="Zdobnov E.M."/>
            <person name="Wyder S."/>
            <person name="Kriventseva E.V."/>
            <person name="Kadowaki T."/>
            <person name="Bork P."/>
            <person name="Aranda M."/>
            <person name="Bao R."/>
            <person name="Beermann A."/>
            <person name="Berns N."/>
            <person name="Bolognesi R."/>
            <person name="Bonneton F."/>
            <person name="Bopp D."/>
            <person name="Brown S.J."/>
            <person name="Bucher G."/>
            <person name="Butts T."/>
            <person name="Chaumot A."/>
            <person name="Denell R.E."/>
            <person name="Ferrier D.E."/>
            <person name="Friedrich M."/>
            <person name="Gordon C.M."/>
            <person name="Jindra M."/>
            <person name="Klingler M."/>
            <person name="Lan Q."/>
            <person name="Lattorff H.M."/>
            <person name="Laudet V."/>
            <person name="von Levetsow C."/>
            <person name="Liu Z."/>
            <person name="Lutz R."/>
            <person name="Lynch J.A."/>
            <person name="da Fonseca R.N."/>
            <person name="Posnien N."/>
            <person name="Reuter R."/>
            <person name="Roth S."/>
            <person name="Savard J."/>
            <person name="Schinko J.B."/>
            <person name="Schmitt C."/>
            <person name="Schoppmeier M."/>
            <person name="Schroder R."/>
            <person name="Shippy T.D."/>
            <person name="Simonnet F."/>
            <person name="Marques-Souza H."/>
            <person name="Tautz D."/>
            <person name="Tomoyasu Y."/>
            <person name="Trauner J."/>
            <person name="Van der Zee M."/>
            <person name="Vervoort M."/>
            <person name="Wittkopp N."/>
            <person name="Wimmer E.A."/>
            <person name="Yang X."/>
            <person name="Jones A.K."/>
            <person name="Sattelle D.B."/>
            <person name="Ebert P.R."/>
            <person name="Nelson D."/>
            <person name="Scott J.G."/>
            <person name="Beeman R.W."/>
            <person name="Muthukrishnan S."/>
            <person name="Kramer K.J."/>
            <person name="Arakane Y."/>
            <person name="Beeman R.W."/>
            <person name="Zhu Q."/>
            <person name="Hogenkamp D."/>
            <person name="Dixit R."/>
            <person name="Oppert B."/>
            <person name="Jiang H."/>
            <person name="Zou Z."/>
            <person name="Marshall J."/>
            <person name="Elpidina E."/>
            <person name="Vinokurov K."/>
            <person name="Oppert C."/>
            <person name="Zou Z."/>
            <person name="Evans J."/>
            <person name="Lu Z."/>
            <person name="Zhao P."/>
            <person name="Sumathipala N."/>
            <person name="Altincicek B."/>
            <person name="Vilcinskas A."/>
            <person name="Williams M."/>
            <person name="Hultmark D."/>
            <person name="Hetru C."/>
            <person name="Jiang H."/>
            <person name="Grimmelikhuijzen C.J."/>
            <person name="Hauser F."/>
            <person name="Cazzamali G."/>
            <person name="Williamson M."/>
            <person name="Park Y."/>
            <person name="Li B."/>
            <person name="Tanaka Y."/>
            <person name="Predel R."/>
            <person name="Neupert S."/>
            <person name="Schachtner J."/>
            <person name="Verleyen P."/>
            <person name="Raible F."/>
            <person name="Bork P."/>
            <person name="Friedrich M."/>
            <person name="Walden K.K."/>
            <person name="Robertson H.M."/>
            <person name="Angeli S."/>
            <person name="Foret S."/>
            <person name="Bucher G."/>
            <person name="Schuetz S."/>
            <person name="Maleszka R."/>
            <person name="Wimmer E.A."/>
            <person name="Beeman R.W."/>
            <person name="Lorenzen M."/>
            <person name="Tomoyasu Y."/>
            <person name="Miller S.C."/>
            <person name="Grossmann D."/>
            <person name="Bucher G."/>
        </authorList>
    </citation>
    <scope>NUCLEOTIDE SEQUENCE [LARGE SCALE GENOMIC DNA]</scope>
    <source>
        <strain evidence="3 4">Georgia GA2</strain>
    </source>
</reference>
<sequence>MAQGKLKAKAQLPKDVKNKKSAKKGSAITKRANRPIQPKKKGIVEAKKLKQIVHKNVNKAIEEELRSRATSDNKSLSAAQKAVAEYHKKGASGPS</sequence>
<dbReference type="Pfam" id="PF09495">
    <property type="entry name" value="DUF2462"/>
    <property type="match status" value="1"/>
</dbReference>
<reference evidence="3 4" key="2">
    <citation type="journal article" date="2010" name="Nucleic Acids Res.">
        <title>BeetleBase in 2010: revisions to provide comprehensive genomic information for Tribolium castaneum.</title>
        <authorList>
            <person name="Kim H.S."/>
            <person name="Murphy T."/>
            <person name="Xia J."/>
            <person name="Caragea D."/>
            <person name="Park Y."/>
            <person name="Beeman R.W."/>
            <person name="Lorenzen M.D."/>
            <person name="Butcher S."/>
            <person name="Manak J.R."/>
            <person name="Brown S.J."/>
        </authorList>
    </citation>
    <scope>GENOME REANNOTATION</scope>
    <source>
        <strain evidence="3 4">Georgia GA2</strain>
    </source>
</reference>
<protein>
    <submittedName>
        <fullName evidence="3">Uncharacterized protein</fullName>
    </submittedName>
</protein>
<feature type="region of interest" description="Disordered" evidence="2">
    <location>
        <begin position="65"/>
        <end position="95"/>
    </location>
</feature>
<dbReference type="eggNOG" id="ENOG502SC6M">
    <property type="taxonomic scope" value="Eukaryota"/>
</dbReference>
<evidence type="ECO:0000313" key="3">
    <source>
        <dbReference type="EMBL" id="EFA11353.1"/>
    </source>
</evidence>
<proteinExistence type="inferred from homology"/>
<dbReference type="EMBL" id="KQ971319">
    <property type="protein sequence ID" value="EFA11353.1"/>
    <property type="molecule type" value="Genomic_DNA"/>
</dbReference>
<comment type="similarity">
    <text evidence="1">Belongs to the UPF0390 family.</text>
</comment>
<accession>D6W6F6</accession>
<dbReference type="OrthoDB" id="6261058at2759"/>
<dbReference type="PANTHER" id="PTHR16967">
    <property type="entry name" value="LEYDIG CELL TUMOR 10 KDA PROTEIN HOMOLOG"/>
    <property type="match status" value="1"/>
</dbReference>
<dbReference type="HOGENOM" id="CLU_181007_0_0_1"/>
<dbReference type="FunCoup" id="D6W6F6">
    <property type="interactions" value="2"/>
</dbReference>
<name>D6W6F6_TRICA</name>
<evidence type="ECO:0000256" key="1">
    <source>
        <dbReference type="ARBA" id="ARBA00006802"/>
    </source>
</evidence>
<dbReference type="InParanoid" id="D6W6F6"/>
<dbReference type="PANTHER" id="PTHR16967:SF1">
    <property type="entry name" value="LEYDIG CELL TUMOR 10 KDA PROTEIN HOMOLOG"/>
    <property type="match status" value="1"/>
</dbReference>
<dbReference type="KEGG" id="tca:660080"/>
<gene>
    <name evidence="3" type="primary">AUGUSTUS-3.0.2_11509</name>
    <name evidence="3" type="ORF">TcasGA2_TC011509</name>
</gene>
<feature type="compositionally biased region" description="Basic residues" evidence="2">
    <location>
        <begin position="31"/>
        <end position="41"/>
    </location>
</feature>
<dbReference type="OMA" id="KHHSTQA"/>
<dbReference type="AlphaFoldDB" id="D6W6F6"/>
<dbReference type="PhylomeDB" id="D6W6F6"/>
<dbReference type="InterPro" id="IPR019034">
    <property type="entry name" value="UPF0390"/>
</dbReference>
<organism evidence="3 4">
    <name type="scientific">Tribolium castaneum</name>
    <name type="common">Red flour beetle</name>
    <dbReference type="NCBI Taxonomy" id="7070"/>
    <lineage>
        <taxon>Eukaryota</taxon>
        <taxon>Metazoa</taxon>
        <taxon>Ecdysozoa</taxon>
        <taxon>Arthropoda</taxon>
        <taxon>Hexapoda</taxon>
        <taxon>Insecta</taxon>
        <taxon>Pterygota</taxon>
        <taxon>Neoptera</taxon>
        <taxon>Endopterygota</taxon>
        <taxon>Coleoptera</taxon>
        <taxon>Polyphaga</taxon>
        <taxon>Cucujiformia</taxon>
        <taxon>Tenebrionidae</taxon>
        <taxon>Tenebrionidae incertae sedis</taxon>
        <taxon>Tribolium</taxon>
    </lineage>
</organism>
<dbReference type="Proteomes" id="UP000007266">
    <property type="component" value="Linkage group 3"/>
</dbReference>